<dbReference type="GeneID" id="91989385"/>
<dbReference type="Proteomes" id="UP000054399">
    <property type="component" value="Unassembled WGS sequence"/>
</dbReference>
<proteinExistence type="predicted"/>
<reference evidence="4" key="1">
    <citation type="submission" date="2015-01" db="EMBL/GenBank/DDBJ databases">
        <title>The Genome Sequence of Cryptococcus gattii MMRL2647.</title>
        <authorList>
            <consortium name="The Broad Institute Genomics Platform"/>
            <person name="Cuomo C."/>
            <person name="Litvintseva A."/>
            <person name="Chen Y."/>
            <person name="Heitman J."/>
            <person name="Sun S."/>
            <person name="Springer D."/>
            <person name="Dromer F."/>
            <person name="Young S."/>
            <person name="Zeng Q."/>
            <person name="Gargeya S."/>
            <person name="Abouelleil A."/>
            <person name="Alvarado L."/>
            <person name="Chapman S.B."/>
            <person name="Gainer-Dewar J."/>
            <person name="Goldberg J."/>
            <person name="Griggs A."/>
            <person name="Gujja S."/>
            <person name="Hansen M."/>
            <person name="Howarth C."/>
            <person name="Imamovic A."/>
            <person name="Larimer J."/>
            <person name="Murphy C."/>
            <person name="Naylor J."/>
            <person name="Pearson M."/>
            <person name="Priest M."/>
            <person name="Roberts A."/>
            <person name="Saif S."/>
            <person name="Shea T."/>
            <person name="Sykes S."/>
            <person name="Wortman J."/>
            <person name="Nusbaum C."/>
            <person name="Birren B."/>
        </authorList>
    </citation>
    <scope>NUCLEOTIDE SEQUENCE [LARGE SCALE GENOMIC DNA]</scope>
    <source>
        <strain evidence="4">IND107</strain>
    </source>
</reference>
<dbReference type="SUPFAM" id="SSF57903">
    <property type="entry name" value="FYVE/PHD zinc finger"/>
    <property type="match status" value="1"/>
</dbReference>
<evidence type="ECO:0000256" key="1">
    <source>
        <dbReference type="SAM" id="MobiDB-lite"/>
    </source>
</evidence>
<keyword evidence="4" id="KW-1185">Reference proteome</keyword>
<feature type="region of interest" description="Disordered" evidence="1">
    <location>
        <begin position="1"/>
        <end position="35"/>
    </location>
</feature>
<accession>A0ABR3BTU5</accession>
<dbReference type="SUPFAM" id="SSF54160">
    <property type="entry name" value="Chromo domain-like"/>
    <property type="match status" value="1"/>
</dbReference>
<dbReference type="Gene3D" id="2.40.50.40">
    <property type="match status" value="1"/>
</dbReference>
<evidence type="ECO:0000313" key="4">
    <source>
        <dbReference type="Proteomes" id="UP000054399"/>
    </source>
</evidence>
<organism evidence="3 4">
    <name type="scientific">Cryptococcus tetragattii IND107</name>
    <dbReference type="NCBI Taxonomy" id="1296105"/>
    <lineage>
        <taxon>Eukaryota</taxon>
        <taxon>Fungi</taxon>
        <taxon>Dikarya</taxon>
        <taxon>Basidiomycota</taxon>
        <taxon>Agaricomycotina</taxon>
        <taxon>Tremellomycetes</taxon>
        <taxon>Tremellales</taxon>
        <taxon>Cryptococcaceae</taxon>
        <taxon>Cryptococcus</taxon>
        <taxon>Cryptococcus gattii species complex</taxon>
    </lineage>
</organism>
<dbReference type="PROSITE" id="PS50013">
    <property type="entry name" value="CHROMO_2"/>
    <property type="match status" value="1"/>
</dbReference>
<feature type="region of interest" description="Disordered" evidence="1">
    <location>
        <begin position="342"/>
        <end position="391"/>
    </location>
</feature>
<gene>
    <name evidence="3" type="ORF">I308_102528</name>
</gene>
<comment type="caution">
    <text evidence="3">The sequence shown here is derived from an EMBL/GenBank/DDBJ whole genome shotgun (WGS) entry which is preliminary data.</text>
</comment>
<feature type="region of interest" description="Disordered" evidence="1">
    <location>
        <begin position="305"/>
        <end position="327"/>
    </location>
</feature>
<evidence type="ECO:0000313" key="3">
    <source>
        <dbReference type="EMBL" id="KAL0250355.1"/>
    </source>
</evidence>
<dbReference type="Pfam" id="PF00385">
    <property type="entry name" value="Chromo"/>
    <property type="match status" value="1"/>
</dbReference>
<dbReference type="InterPro" id="IPR011011">
    <property type="entry name" value="Znf_FYVE_PHD"/>
</dbReference>
<dbReference type="SMART" id="SM00298">
    <property type="entry name" value="CHROMO"/>
    <property type="match status" value="1"/>
</dbReference>
<sequence>MDKEPVQRPSTTSASTKRRALASPQTEDGDVPRKRQRLDVPEFLHHVPKPDIQQSLLMVINFINDKLESQERRFNHKLAEQETRWQTRFENLESKWIGKLALAELEVERSKTKVMSIEMDLRERVGRLEGALAVLLRQSQGMPMPTPMGNLSSTDYHAGGDNPGPLVATRGDLEQTLMPIWSREQAIDDLYEQEVVKIQRPDSVVGDQIVVERQGTSLSMGADDEGDTTLSEIQHHHANSYFHNPEDDPILPTVSPQALIPANFTMDAQLDSDDHPDHLDHLEIDGGEHDTNDLWLSGHSLSSMSSPADHPLVASSTAAEHGTTTTTTVSTPLAVDIALAPASHTSSSSSSSSPEYYSIQGEASDTSSSSAAAATLLPASDGSRRTKGRWPPKRAYSLVGTMQEISCDWCHGRCHWCCAGLKETSDMSDKSWLCFDCRHLVKYQGLTKQTVEPCQEDRCIRSNCILLDDIHPQDFIEEQVFVVERLLGRRSMMRKGKRIESETQYLVKWDGYGVHECSWEYRANLKPHDTKLVKDFEAALSREGLVSRNTVILLDEATSHWDPTTGNPLVVL</sequence>
<evidence type="ECO:0000259" key="2">
    <source>
        <dbReference type="PROSITE" id="PS50013"/>
    </source>
</evidence>
<reference evidence="3 4" key="2">
    <citation type="submission" date="2024-01" db="EMBL/GenBank/DDBJ databases">
        <title>Comparative genomics of Cryptococcus and Kwoniella reveals pathogenesis evolution and contrasting modes of karyotype evolution via chromosome fusion or intercentromeric recombination.</title>
        <authorList>
            <person name="Coelho M.A."/>
            <person name="David-Palma M."/>
            <person name="Shea T."/>
            <person name="Bowers K."/>
            <person name="Mcginley-Smith S."/>
            <person name="Mohammad A.W."/>
            <person name="Gnirke A."/>
            <person name="Yurkov A.M."/>
            <person name="Nowrousian M."/>
            <person name="Sun S."/>
            <person name="Cuomo C.A."/>
            <person name="Heitman J."/>
        </authorList>
    </citation>
    <scope>NUCLEOTIDE SEQUENCE [LARGE SCALE GENOMIC DNA]</scope>
    <source>
        <strain evidence="3 4">IND107</strain>
    </source>
</reference>
<dbReference type="InterPro" id="IPR023780">
    <property type="entry name" value="Chromo_domain"/>
</dbReference>
<dbReference type="EMBL" id="ATAM02000004">
    <property type="protein sequence ID" value="KAL0250355.1"/>
    <property type="molecule type" value="Genomic_DNA"/>
</dbReference>
<dbReference type="InterPro" id="IPR016197">
    <property type="entry name" value="Chromo-like_dom_sf"/>
</dbReference>
<feature type="compositionally biased region" description="Low complexity" evidence="1">
    <location>
        <begin position="314"/>
        <end position="327"/>
    </location>
</feature>
<feature type="domain" description="Chromo" evidence="2">
    <location>
        <begin position="481"/>
        <end position="537"/>
    </location>
</feature>
<dbReference type="InterPro" id="IPR000953">
    <property type="entry name" value="Chromo/chromo_shadow_dom"/>
</dbReference>
<protein>
    <recommendedName>
        <fullName evidence="2">Chromo domain-containing protein</fullName>
    </recommendedName>
</protein>
<dbReference type="RefSeq" id="XP_066614542.1">
    <property type="nucleotide sequence ID" value="XM_066757073.1"/>
</dbReference>
<dbReference type="CDD" id="cd15489">
    <property type="entry name" value="PHD_SF"/>
    <property type="match status" value="1"/>
</dbReference>
<name>A0ABR3BTU5_9TREE</name>
<feature type="compositionally biased region" description="Low complexity" evidence="1">
    <location>
        <begin position="363"/>
        <end position="381"/>
    </location>
</feature>